<keyword evidence="5" id="KW-1278">Translocase</keyword>
<keyword evidence="2" id="KW-1003">Cell membrane</keyword>
<evidence type="ECO:0000256" key="3">
    <source>
        <dbReference type="ARBA" id="ARBA00022741"/>
    </source>
</evidence>
<reference evidence="8 9" key="1">
    <citation type="submission" date="2020-12" db="EMBL/GenBank/DDBJ databases">
        <authorList>
            <person name="Zheng R.K."/>
            <person name="Sun C.M."/>
        </authorList>
    </citation>
    <scope>NUCLEOTIDE SEQUENCE [LARGE SCALE GENOMIC DNA]</scope>
    <source>
        <strain evidence="8 9">ZRK001</strain>
    </source>
</reference>
<dbReference type="PANTHER" id="PTHR24220">
    <property type="entry name" value="IMPORT ATP-BINDING PROTEIN"/>
    <property type="match status" value="1"/>
</dbReference>
<dbReference type="InterPro" id="IPR017911">
    <property type="entry name" value="MacB-like_ATP-bd"/>
</dbReference>
<keyword evidence="2" id="KW-0472">Membrane</keyword>
<dbReference type="Proteomes" id="UP000596083">
    <property type="component" value="Chromosome"/>
</dbReference>
<dbReference type="PROSITE" id="PS00211">
    <property type="entry name" value="ABC_TRANSPORTER_1"/>
    <property type="match status" value="1"/>
</dbReference>
<dbReference type="GO" id="GO:0005524">
    <property type="term" value="F:ATP binding"/>
    <property type="evidence" value="ECO:0007669"/>
    <property type="project" value="UniProtKB-KW"/>
</dbReference>
<evidence type="ECO:0000259" key="7">
    <source>
        <dbReference type="PROSITE" id="PS50893"/>
    </source>
</evidence>
<dbReference type="GO" id="GO:0098796">
    <property type="term" value="C:membrane protein complex"/>
    <property type="evidence" value="ECO:0007669"/>
    <property type="project" value="UniProtKB-ARBA"/>
</dbReference>
<dbReference type="InterPro" id="IPR003593">
    <property type="entry name" value="AAA+_ATPase"/>
</dbReference>
<gene>
    <name evidence="8" type="ORF">JET14_09845</name>
</gene>
<dbReference type="InterPro" id="IPR017871">
    <property type="entry name" value="ABC_transporter-like_CS"/>
</dbReference>
<dbReference type="SMART" id="SM00382">
    <property type="entry name" value="AAA"/>
    <property type="match status" value="1"/>
</dbReference>
<evidence type="ECO:0000256" key="5">
    <source>
        <dbReference type="ARBA" id="ARBA00022967"/>
    </source>
</evidence>
<dbReference type="InterPro" id="IPR003439">
    <property type="entry name" value="ABC_transporter-like_ATP-bd"/>
</dbReference>
<organism evidence="8 9">
    <name type="scientific">Martelella lutilitoris</name>
    <dbReference type="NCBI Taxonomy" id="2583532"/>
    <lineage>
        <taxon>Bacteria</taxon>
        <taxon>Pseudomonadati</taxon>
        <taxon>Pseudomonadota</taxon>
        <taxon>Alphaproteobacteria</taxon>
        <taxon>Hyphomicrobiales</taxon>
        <taxon>Aurantimonadaceae</taxon>
        <taxon>Martelella</taxon>
    </lineage>
</organism>
<sequence length="242" mass="26965">MTTAPLIEFRNVYKTYGTGEAEIVALNGVDFAIEAGEFVSIMGPSGSGKSTAMNILGWLDRPTSGQFYFQGVDTTELKTTKLTLLRRHLLAFVFQRYNLLPRSSALENVELPLLYRGVNRRERRERAEFALSQVGLADRLDQRTQELSGGQQQRVAIARALITEPAVLLADEPTGSLDTRTSNEIMELITGLNTEIGITVVMVTHEENVARYASRRMQFLDGALERGYRPGRGDRQENGHVS</sequence>
<evidence type="ECO:0000256" key="2">
    <source>
        <dbReference type="ARBA" id="ARBA00022519"/>
    </source>
</evidence>
<dbReference type="SUPFAM" id="SSF52540">
    <property type="entry name" value="P-loop containing nucleoside triphosphate hydrolases"/>
    <property type="match status" value="1"/>
</dbReference>
<evidence type="ECO:0000256" key="6">
    <source>
        <dbReference type="ARBA" id="ARBA00038388"/>
    </source>
</evidence>
<protein>
    <submittedName>
        <fullName evidence="8">ABC transporter ATP-binding protein</fullName>
    </submittedName>
</protein>
<dbReference type="PROSITE" id="PS50893">
    <property type="entry name" value="ABC_TRANSPORTER_2"/>
    <property type="match status" value="1"/>
</dbReference>
<evidence type="ECO:0000313" key="9">
    <source>
        <dbReference type="Proteomes" id="UP000596083"/>
    </source>
</evidence>
<dbReference type="CDD" id="cd03255">
    <property type="entry name" value="ABC_MJ0796_LolCDE_FtsE"/>
    <property type="match status" value="1"/>
</dbReference>
<keyword evidence="3" id="KW-0547">Nucleotide-binding</keyword>
<evidence type="ECO:0000256" key="4">
    <source>
        <dbReference type="ARBA" id="ARBA00022840"/>
    </source>
</evidence>
<keyword evidence="2" id="KW-0997">Cell inner membrane</keyword>
<feature type="domain" description="ABC transporter" evidence="7">
    <location>
        <begin position="7"/>
        <end position="241"/>
    </location>
</feature>
<accession>A0A7T7HND0</accession>
<name>A0A7T7HND0_9HYPH</name>
<dbReference type="EMBL" id="CP066786">
    <property type="protein sequence ID" value="QQM32408.1"/>
    <property type="molecule type" value="Genomic_DNA"/>
</dbReference>
<dbReference type="GO" id="GO:0005886">
    <property type="term" value="C:plasma membrane"/>
    <property type="evidence" value="ECO:0007669"/>
    <property type="project" value="TreeGrafter"/>
</dbReference>
<evidence type="ECO:0000256" key="1">
    <source>
        <dbReference type="ARBA" id="ARBA00022448"/>
    </source>
</evidence>
<keyword evidence="1" id="KW-0813">Transport</keyword>
<comment type="similarity">
    <text evidence="6">Belongs to the ABC transporter superfamily. Macrolide exporter (TC 3.A.1.122) family.</text>
</comment>
<dbReference type="KEGG" id="mlut:JET14_09845"/>
<dbReference type="RefSeq" id="WP_200337853.1">
    <property type="nucleotide sequence ID" value="NZ_CP066786.1"/>
</dbReference>
<dbReference type="PANTHER" id="PTHR24220:SF86">
    <property type="entry name" value="ABC TRANSPORTER ABCH.1"/>
    <property type="match status" value="1"/>
</dbReference>
<proteinExistence type="inferred from homology"/>
<dbReference type="GO" id="GO:0022857">
    <property type="term" value="F:transmembrane transporter activity"/>
    <property type="evidence" value="ECO:0007669"/>
    <property type="project" value="TreeGrafter"/>
</dbReference>
<keyword evidence="4 8" id="KW-0067">ATP-binding</keyword>
<dbReference type="InterPro" id="IPR027417">
    <property type="entry name" value="P-loop_NTPase"/>
</dbReference>
<dbReference type="GO" id="GO:0016887">
    <property type="term" value="F:ATP hydrolysis activity"/>
    <property type="evidence" value="ECO:0007669"/>
    <property type="project" value="InterPro"/>
</dbReference>
<dbReference type="FunFam" id="3.40.50.300:FF:000032">
    <property type="entry name" value="Export ABC transporter ATP-binding protein"/>
    <property type="match status" value="1"/>
</dbReference>
<dbReference type="AlphaFoldDB" id="A0A7T7HND0"/>
<dbReference type="InterPro" id="IPR015854">
    <property type="entry name" value="ABC_transpr_LolD-like"/>
</dbReference>
<evidence type="ECO:0000313" key="8">
    <source>
        <dbReference type="EMBL" id="QQM32408.1"/>
    </source>
</evidence>
<dbReference type="Gene3D" id="3.40.50.300">
    <property type="entry name" value="P-loop containing nucleotide triphosphate hydrolases"/>
    <property type="match status" value="1"/>
</dbReference>
<dbReference type="Pfam" id="PF00005">
    <property type="entry name" value="ABC_tran"/>
    <property type="match status" value="1"/>
</dbReference>